<evidence type="ECO:0000313" key="4">
    <source>
        <dbReference type="Proteomes" id="UP000245429"/>
    </source>
</evidence>
<evidence type="ECO:0000256" key="1">
    <source>
        <dbReference type="SAM" id="Coils"/>
    </source>
</evidence>
<dbReference type="Proteomes" id="UP000245429">
    <property type="component" value="Chromosome"/>
</dbReference>
<evidence type="ECO:0008006" key="5">
    <source>
        <dbReference type="Google" id="ProtNLM"/>
    </source>
</evidence>
<dbReference type="KEGG" id="fse:DI487_05035"/>
<feature type="coiled-coil region" evidence="1">
    <location>
        <begin position="171"/>
        <end position="198"/>
    </location>
</feature>
<accession>A0A2U8QSZ2</accession>
<reference evidence="3 4" key="1">
    <citation type="submission" date="2018-05" db="EMBL/GenBank/DDBJ databases">
        <title>Flavobacterium sp. MEBiC07310.</title>
        <authorList>
            <person name="Baek K."/>
        </authorList>
    </citation>
    <scope>NUCLEOTIDE SEQUENCE [LARGE SCALE GENOMIC DNA]</scope>
    <source>
        <strain evidence="3 4">MEBiC07310</strain>
    </source>
</reference>
<organism evidence="3 4">
    <name type="scientific">Flavobacterium sediminis</name>
    <dbReference type="NCBI Taxonomy" id="2201181"/>
    <lineage>
        <taxon>Bacteria</taxon>
        <taxon>Pseudomonadati</taxon>
        <taxon>Bacteroidota</taxon>
        <taxon>Flavobacteriia</taxon>
        <taxon>Flavobacteriales</taxon>
        <taxon>Flavobacteriaceae</taxon>
        <taxon>Flavobacterium</taxon>
    </lineage>
</organism>
<feature type="chain" id="PRO_5015977500" description="Outer membrane protein beta-barrel domain-containing protein" evidence="2">
    <location>
        <begin position="20"/>
        <end position="466"/>
    </location>
</feature>
<dbReference type="EMBL" id="CP029463">
    <property type="protein sequence ID" value="AWM13290.1"/>
    <property type="molecule type" value="Genomic_DNA"/>
</dbReference>
<dbReference type="RefSeq" id="WP_109568693.1">
    <property type="nucleotide sequence ID" value="NZ_CP029463.1"/>
</dbReference>
<dbReference type="AlphaFoldDB" id="A0A2U8QSZ2"/>
<keyword evidence="1" id="KW-0175">Coiled coil</keyword>
<keyword evidence="4" id="KW-1185">Reference proteome</keyword>
<keyword evidence="2" id="KW-0732">Signal</keyword>
<sequence length="466" mass="52923">MKTRLLFMILLFCASISKAQSIETKELEIHPFGKDCIPQRIKKGDYIKTKIYNVNVFKVKGYTIAKGSDITYEIPESVISLLESAKEKETDSVISEGVNKEIYFDDTIDFTTVYKSFMEKYRDLLYYQNLENRLQMHLGDSVFIKNVDLVRENAANDYELIYSGSDASSAKRNVRDRIKELVETYSKLTQLYADLNKDVKSGTFSFSGNLTSKEKEKIKITDGVIKYADAKRFEKEFEYAKKIGEAVEYKSDSIANKAFAGIDLYYRIKEEDFVYTTDAQQVTNDIIAITPELKSADGKVKHTFNSYTLRTNGNIKVDFSTGYLLSFDGNENYSSFTNNDGDKEIKKSKADKITQALGVLMNVYWNHSNMSLPQFGFSFGASVSEDTNIGFYGGLSALFLEKNRLVFTAGLSFVKIDQLNTVNLTHVNESGSYVFTNSADTEIRYDSVYKPAFFVGVTFNIFKSED</sequence>
<evidence type="ECO:0000256" key="2">
    <source>
        <dbReference type="SAM" id="SignalP"/>
    </source>
</evidence>
<evidence type="ECO:0000313" key="3">
    <source>
        <dbReference type="EMBL" id="AWM13290.1"/>
    </source>
</evidence>
<gene>
    <name evidence="3" type="ORF">DI487_05035</name>
</gene>
<proteinExistence type="predicted"/>
<name>A0A2U8QSZ2_9FLAO</name>
<dbReference type="OrthoDB" id="6225685at2"/>
<protein>
    <recommendedName>
        <fullName evidence="5">Outer membrane protein beta-barrel domain-containing protein</fullName>
    </recommendedName>
</protein>
<feature type="signal peptide" evidence="2">
    <location>
        <begin position="1"/>
        <end position="19"/>
    </location>
</feature>